<evidence type="ECO:0000313" key="4">
    <source>
        <dbReference type="WBParaSite" id="L893_g15624.t1"/>
    </source>
</evidence>
<dbReference type="Proteomes" id="UP000095287">
    <property type="component" value="Unplaced"/>
</dbReference>
<name>A0A1I7YEW8_9BILA</name>
<protein>
    <submittedName>
        <fullName evidence="4">C2H2-type domain-containing protein</fullName>
    </submittedName>
</protein>
<evidence type="ECO:0000259" key="2">
    <source>
        <dbReference type="PROSITE" id="PS00028"/>
    </source>
</evidence>
<organism evidence="3 4">
    <name type="scientific">Steinernema glaseri</name>
    <dbReference type="NCBI Taxonomy" id="37863"/>
    <lineage>
        <taxon>Eukaryota</taxon>
        <taxon>Metazoa</taxon>
        <taxon>Ecdysozoa</taxon>
        <taxon>Nematoda</taxon>
        <taxon>Chromadorea</taxon>
        <taxon>Rhabditida</taxon>
        <taxon>Tylenchina</taxon>
        <taxon>Panagrolaimomorpha</taxon>
        <taxon>Strongyloidoidea</taxon>
        <taxon>Steinernematidae</taxon>
        <taxon>Steinernema</taxon>
    </lineage>
</organism>
<dbReference type="InterPro" id="IPR013087">
    <property type="entry name" value="Znf_C2H2_type"/>
</dbReference>
<evidence type="ECO:0000256" key="1">
    <source>
        <dbReference type="SAM" id="MobiDB-lite"/>
    </source>
</evidence>
<accession>A0A1I7YEW8</accession>
<proteinExistence type="predicted"/>
<dbReference type="AlphaFoldDB" id="A0A1I7YEW8"/>
<dbReference type="SMART" id="SM00355">
    <property type="entry name" value="ZnF_C2H2"/>
    <property type="match status" value="4"/>
</dbReference>
<dbReference type="WBParaSite" id="L893_g15624.t1">
    <property type="protein sequence ID" value="L893_g15624.t1"/>
    <property type="gene ID" value="L893_g15624"/>
</dbReference>
<reference evidence="4" key="1">
    <citation type="submission" date="2016-11" db="UniProtKB">
        <authorList>
            <consortium name="WormBaseParasite"/>
        </authorList>
    </citation>
    <scope>IDENTIFICATION</scope>
</reference>
<feature type="compositionally biased region" description="Basic and acidic residues" evidence="1">
    <location>
        <begin position="78"/>
        <end position="95"/>
    </location>
</feature>
<dbReference type="PROSITE" id="PS00028">
    <property type="entry name" value="ZINC_FINGER_C2H2_1"/>
    <property type="match status" value="1"/>
</dbReference>
<feature type="region of interest" description="Disordered" evidence="1">
    <location>
        <begin position="68"/>
        <end position="95"/>
    </location>
</feature>
<keyword evidence="3" id="KW-1185">Reference proteome</keyword>
<evidence type="ECO:0000313" key="3">
    <source>
        <dbReference type="Proteomes" id="UP000095287"/>
    </source>
</evidence>
<sequence length="394" mass="45615">MVCATTPSGSGHSAEAEALVYNFVKRKKPGLLLEMFGKERCRELEKRDHLYDRNSLLDMLEEARKRLPMAKKAPSDGPSEKKSSNTEAKKTDKAIKTSSVLHNNSGAIPGRNKVKITPEVAVFNYFHERQQEEALELLFDEKTRKDYGRKVDIMGIWMPSVRRMYAQYRYVQLAKVVKKRAEIWECLLCKKHFKTKGCHILNHIGMHEDIPCPCVADGCEKTLKRSTSLREHALSKHLLRAEDMNSQQYHKLIQTEQAYYKRAATFRDKYFPPESFIGFNDRKITNVPNDSVEPRCKQCGKITASSSTRSSHIAKHLNISYNCVFDRCQTKGNPSYLSIHFKRKHVKSLKDLPEEQLFKFKRIKLDFGKVIKKVLSDYFPYKVDTQDQDDIVLE</sequence>
<feature type="domain" description="C2H2-type" evidence="2">
    <location>
        <begin position="214"/>
        <end position="237"/>
    </location>
</feature>